<organism evidence="12 13">
    <name type="scientific">Mytilus coruscus</name>
    <name type="common">Sea mussel</name>
    <dbReference type="NCBI Taxonomy" id="42192"/>
    <lineage>
        <taxon>Eukaryota</taxon>
        <taxon>Metazoa</taxon>
        <taxon>Spiralia</taxon>
        <taxon>Lophotrochozoa</taxon>
        <taxon>Mollusca</taxon>
        <taxon>Bivalvia</taxon>
        <taxon>Autobranchia</taxon>
        <taxon>Pteriomorphia</taxon>
        <taxon>Mytilida</taxon>
        <taxon>Mytiloidea</taxon>
        <taxon>Mytilidae</taxon>
        <taxon>Mytilinae</taxon>
        <taxon>Mytilus</taxon>
    </lineage>
</organism>
<dbReference type="Gene3D" id="3.30.40.10">
    <property type="entry name" value="Zinc/RING finger domain, C3HC4 (zinc finger)"/>
    <property type="match status" value="1"/>
</dbReference>
<reference evidence="12 13" key="1">
    <citation type="submission" date="2020-06" db="EMBL/GenBank/DDBJ databases">
        <authorList>
            <person name="Li R."/>
            <person name="Bekaert M."/>
        </authorList>
    </citation>
    <scope>NUCLEOTIDE SEQUENCE [LARGE SCALE GENOMIC DNA]</scope>
    <source>
        <strain evidence="13">wild</strain>
    </source>
</reference>
<name>A0A6J8B3T3_MYTCO</name>
<dbReference type="CDD" id="cd16796">
    <property type="entry name" value="RING-H2_RNF13"/>
    <property type="match status" value="1"/>
</dbReference>
<feature type="compositionally biased region" description="Polar residues" evidence="9">
    <location>
        <begin position="381"/>
        <end position="399"/>
    </location>
</feature>
<dbReference type="EC" id="2.3.2.27" evidence="12"/>
<dbReference type="SUPFAM" id="SSF57850">
    <property type="entry name" value="RING/U-box"/>
    <property type="match status" value="1"/>
</dbReference>
<feature type="transmembrane region" description="Helical" evidence="10">
    <location>
        <begin position="251"/>
        <end position="276"/>
    </location>
</feature>
<evidence type="ECO:0000256" key="2">
    <source>
        <dbReference type="ARBA" id="ARBA00022692"/>
    </source>
</evidence>
<keyword evidence="12" id="KW-0808">Transferase</keyword>
<gene>
    <name evidence="12" type="ORF">MCOR_14700</name>
</gene>
<dbReference type="GO" id="GO:0005634">
    <property type="term" value="C:nucleus"/>
    <property type="evidence" value="ECO:0007669"/>
    <property type="project" value="TreeGrafter"/>
</dbReference>
<keyword evidence="7 10" id="KW-0472">Membrane</keyword>
<dbReference type="AlphaFoldDB" id="A0A6J8B3T3"/>
<feature type="domain" description="RING-type" evidence="11">
    <location>
        <begin position="309"/>
        <end position="351"/>
    </location>
</feature>
<evidence type="ECO:0000313" key="12">
    <source>
        <dbReference type="EMBL" id="CAC5378505.1"/>
    </source>
</evidence>
<dbReference type="InterPro" id="IPR001841">
    <property type="entry name" value="Znf_RING"/>
</dbReference>
<feature type="compositionally biased region" description="Basic and acidic residues" evidence="9">
    <location>
        <begin position="502"/>
        <end position="512"/>
    </location>
</feature>
<keyword evidence="12" id="KW-0012">Acyltransferase</keyword>
<feature type="compositionally biased region" description="Polar residues" evidence="9">
    <location>
        <begin position="445"/>
        <end position="455"/>
    </location>
</feature>
<comment type="subcellular location">
    <subcellularLocation>
        <location evidence="1">Membrane</location>
    </subcellularLocation>
</comment>
<evidence type="ECO:0000256" key="9">
    <source>
        <dbReference type="SAM" id="MobiDB-lite"/>
    </source>
</evidence>
<dbReference type="GO" id="GO:0061630">
    <property type="term" value="F:ubiquitin protein ligase activity"/>
    <property type="evidence" value="ECO:0007669"/>
    <property type="project" value="UniProtKB-EC"/>
</dbReference>
<evidence type="ECO:0000259" key="11">
    <source>
        <dbReference type="PROSITE" id="PS50089"/>
    </source>
</evidence>
<keyword evidence="2 10" id="KW-0812">Transmembrane</keyword>
<dbReference type="GO" id="GO:0006511">
    <property type="term" value="P:ubiquitin-dependent protein catabolic process"/>
    <property type="evidence" value="ECO:0007669"/>
    <property type="project" value="TreeGrafter"/>
</dbReference>
<dbReference type="PANTHER" id="PTHR45931:SF20">
    <property type="entry name" value="RING-TYPE E3 UBIQUITIN TRANSFERASE"/>
    <property type="match status" value="1"/>
</dbReference>
<evidence type="ECO:0000256" key="10">
    <source>
        <dbReference type="SAM" id="Phobius"/>
    </source>
</evidence>
<dbReference type="OrthoDB" id="8062037at2759"/>
<evidence type="ECO:0000256" key="5">
    <source>
        <dbReference type="ARBA" id="ARBA00022833"/>
    </source>
</evidence>
<keyword evidence="3" id="KW-0479">Metal-binding</keyword>
<evidence type="ECO:0000256" key="1">
    <source>
        <dbReference type="ARBA" id="ARBA00004370"/>
    </source>
</evidence>
<evidence type="ECO:0000256" key="6">
    <source>
        <dbReference type="ARBA" id="ARBA00022989"/>
    </source>
</evidence>
<dbReference type="InterPro" id="IPR013083">
    <property type="entry name" value="Znf_RING/FYVE/PHD"/>
</dbReference>
<accession>A0A6J8B3T3</accession>
<dbReference type="InterPro" id="IPR003137">
    <property type="entry name" value="PA_domain"/>
</dbReference>
<dbReference type="Pfam" id="PF13639">
    <property type="entry name" value="zf-RING_2"/>
    <property type="match status" value="1"/>
</dbReference>
<dbReference type="EMBL" id="CACVKT020002575">
    <property type="protein sequence ID" value="CAC5378505.1"/>
    <property type="molecule type" value="Genomic_DNA"/>
</dbReference>
<dbReference type="InterPro" id="IPR011016">
    <property type="entry name" value="Znf_RING-CH"/>
</dbReference>
<dbReference type="GO" id="GO:0016020">
    <property type="term" value="C:membrane"/>
    <property type="evidence" value="ECO:0007669"/>
    <property type="project" value="UniProtKB-SubCell"/>
</dbReference>
<dbReference type="SMART" id="SM00184">
    <property type="entry name" value="RING"/>
    <property type="match status" value="1"/>
</dbReference>
<dbReference type="Pfam" id="PF02225">
    <property type="entry name" value="PA"/>
    <property type="match status" value="1"/>
</dbReference>
<evidence type="ECO:0000313" key="13">
    <source>
        <dbReference type="Proteomes" id="UP000507470"/>
    </source>
</evidence>
<dbReference type="PANTHER" id="PTHR45931">
    <property type="entry name" value="SI:CH211-59O9.10"/>
    <property type="match status" value="1"/>
</dbReference>
<dbReference type="Gene3D" id="3.50.30.30">
    <property type="match status" value="2"/>
</dbReference>
<keyword evidence="5" id="KW-0862">Zinc</keyword>
<sequence>MHHACGWIETSNGIGIYFYRVIMPYDTYVPYHVTRLYVFTVVNLILMFHASCVNCDVVVLDKHENSTAGIHFPDEPAQFGSDIPEDGLTGYLIYLKPSPSNSCVHYEPKPQQFTIDQPWIALMARAGCKFDQMVYIAQQMNFSAVIVHNQYPDEELINMGGSECDPLSLFLLQVLAAQRLGYSGVIVHNYKSEGEKREKMKGGKDADQVHIPSVFVGYYDGDNLGKYYVFNASDGRYLVRIDKEGFDFKPYLLWPFAIVVGTCFVLMLIFMLVRFCRDLHKKRKSRLSTKHLKKIPIKKFKKGDVYDVCAICLDDYEEGEKLRVLPCAHVYHIKCIDPWLTKRKKTCPVCKRKVIPGSNPDSDSSDEDTENESSNERTPLLISNNNQVMTTPRRSTFDNSGLPEAVRQEVTTVHVRTHRIEDSDSDSDDNSLYHTVGESPEQHSRPNTGAINITYESSSEESDEESDEEDHDEEEHAERGSNGEHSAEGANGNTVVVVINNEKSDKTVNHVV</sequence>
<feature type="region of interest" description="Disordered" evidence="9">
    <location>
        <begin position="358"/>
        <end position="512"/>
    </location>
</feature>
<dbReference type="FunFam" id="3.30.40.10:FF:000824">
    <property type="entry name" value="E3 ubiquitin-protein ligase RNF13"/>
    <property type="match status" value="1"/>
</dbReference>
<dbReference type="PROSITE" id="PS50089">
    <property type="entry name" value="ZF_RING_2"/>
    <property type="match status" value="1"/>
</dbReference>
<proteinExistence type="predicted"/>
<protein>
    <submittedName>
        <fullName evidence="12">RNF13</fullName>
        <ecNumber evidence="12">2.3.2.27</ecNumber>
    </submittedName>
</protein>
<dbReference type="Proteomes" id="UP000507470">
    <property type="component" value="Unassembled WGS sequence"/>
</dbReference>
<evidence type="ECO:0000256" key="7">
    <source>
        <dbReference type="ARBA" id="ARBA00023136"/>
    </source>
</evidence>
<evidence type="ECO:0000256" key="8">
    <source>
        <dbReference type="PROSITE-ProRule" id="PRU00175"/>
    </source>
</evidence>
<feature type="compositionally biased region" description="Acidic residues" evidence="9">
    <location>
        <begin position="363"/>
        <end position="373"/>
    </location>
</feature>
<evidence type="ECO:0000256" key="3">
    <source>
        <dbReference type="ARBA" id="ARBA00022723"/>
    </source>
</evidence>
<feature type="compositionally biased region" description="Basic and acidic residues" evidence="9">
    <location>
        <begin position="474"/>
        <end position="487"/>
    </location>
</feature>
<keyword evidence="4 8" id="KW-0863">Zinc-finger</keyword>
<dbReference type="SMART" id="SM00744">
    <property type="entry name" value="RINGv"/>
    <property type="match status" value="1"/>
</dbReference>
<feature type="compositionally biased region" description="Acidic residues" evidence="9">
    <location>
        <begin position="458"/>
        <end position="473"/>
    </location>
</feature>
<dbReference type="InterPro" id="IPR051834">
    <property type="entry name" value="RING_finger_E3_ligase"/>
</dbReference>
<evidence type="ECO:0000256" key="4">
    <source>
        <dbReference type="ARBA" id="ARBA00022771"/>
    </source>
</evidence>
<keyword evidence="13" id="KW-1185">Reference proteome</keyword>
<dbReference type="GO" id="GO:0008270">
    <property type="term" value="F:zinc ion binding"/>
    <property type="evidence" value="ECO:0007669"/>
    <property type="project" value="UniProtKB-KW"/>
</dbReference>
<keyword evidence="6 10" id="KW-1133">Transmembrane helix</keyword>